<dbReference type="InterPro" id="IPR050276">
    <property type="entry name" value="MshD_Acetyltransferase"/>
</dbReference>
<dbReference type="EMBL" id="CP022572">
    <property type="protein sequence ID" value="AZU60698.1"/>
    <property type="molecule type" value="Genomic_DNA"/>
</dbReference>
<dbReference type="SUPFAM" id="SSF55729">
    <property type="entry name" value="Acyl-CoA N-acyltransferases (Nat)"/>
    <property type="match status" value="1"/>
</dbReference>
<name>A0A3T0HUP4_9BACI</name>
<dbReference type="KEGG" id="nmk:CHR53_05145"/>
<evidence type="ECO:0000313" key="3">
    <source>
        <dbReference type="Proteomes" id="UP000282892"/>
    </source>
</evidence>
<dbReference type="Proteomes" id="UP000282892">
    <property type="component" value="Chromosome"/>
</dbReference>
<dbReference type="PROSITE" id="PS51186">
    <property type="entry name" value="GNAT"/>
    <property type="match status" value="1"/>
</dbReference>
<keyword evidence="3" id="KW-1185">Reference proteome</keyword>
<dbReference type="RefSeq" id="WP_425326045.1">
    <property type="nucleotide sequence ID" value="NZ_CP022572.1"/>
</dbReference>
<gene>
    <name evidence="2" type="ORF">CHR53_05145</name>
</gene>
<dbReference type="GO" id="GO:0016747">
    <property type="term" value="F:acyltransferase activity, transferring groups other than amino-acyl groups"/>
    <property type="evidence" value="ECO:0007669"/>
    <property type="project" value="InterPro"/>
</dbReference>
<organism evidence="2 3">
    <name type="scientific">Neobacillus mesonae</name>
    <dbReference type="NCBI Taxonomy" id="1193713"/>
    <lineage>
        <taxon>Bacteria</taxon>
        <taxon>Bacillati</taxon>
        <taxon>Bacillota</taxon>
        <taxon>Bacilli</taxon>
        <taxon>Bacillales</taxon>
        <taxon>Bacillaceae</taxon>
        <taxon>Neobacillus</taxon>
    </lineage>
</organism>
<reference evidence="2 3" key="1">
    <citation type="submission" date="2017-07" db="EMBL/GenBank/DDBJ databases">
        <title>The complete genome sequence of Bacillus mesonae strain H20-5, an efficient strain improving plant abiotic stress resistance.</title>
        <authorList>
            <person name="Kim S.Y."/>
            <person name="Song H."/>
            <person name="Sang M.K."/>
            <person name="Weon H.-Y."/>
            <person name="Song J."/>
        </authorList>
    </citation>
    <scope>NUCLEOTIDE SEQUENCE [LARGE SCALE GENOMIC DNA]</scope>
    <source>
        <strain evidence="2 3">H20-5</strain>
    </source>
</reference>
<dbReference type="InterPro" id="IPR016181">
    <property type="entry name" value="Acyl_CoA_acyltransferase"/>
</dbReference>
<dbReference type="PANTHER" id="PTHR43617">
    <property type="entry name" value="L-AMINO ACID N-ACETYLTRANSFERASE"/>
    <property type="match status" value="1"/>
</dbReference>
<feature type="domain" description="N-acetyltransferase" evidence="1">
    <location>
        <begin position="1"/>
        <end position="167"/>
    </location>
</feature>
<dbReference type="Gene3D" id="3.40.630.30">
    <property type="match status" value="1"/>
</dbReference>
<keyword evidence="2" id="KW-0808">Transferase</keyword>
<dbReference type="CDD" id="cd04301">
    <property type="entry name" value="NAT_SF"/>
    <property type="match status" value="1"/>
</dbReference>
<proteinExistence type="predicted"/>
<accession>A0A3T0HUP4</accession>
<dbReference type="PANTHER" id="PTHR43617:SF33">
    <property type="entry name" value="SPORE COAT POLYSACCHARIDE BIOSYNTHESIS PROTEIN SPSD"/>
    <property type="match status" value="1"/>
</dbReference>
<protein>
    <submittedName>
        <fullName evidence="2">GNAT family N-acetyltransferase</fullName>
    </submittedName>
</protein>
<dbReference type="InterPro" id="IPR000182">
    <property type="entry name" value="GNAT_dom"/>
</dbReference>
<evidence type="ECO:0000259" key="1">
    <source>
        <dbReference type="PROSITE" id="PS51186"/>
    </source>
</evidence>
<sequence length="167" mass="18775">MEIRLLTPADAEDYWELRLEALKQNPESFLTSYEEAVTRENPVEQVARNLSAAGNYTFGAFEGHRLIGMATLLHESSTKIKHKANIFAVYVTPEKQGLGAGKGLVTAAIEKAKTFEDIEKINLTVNASNEKAKKLYTKLGFKTFGLEEKALKINNTYFDEEYMVLHV</sequence>
<dbReference type="STRING" id="1193713.GCA_001636315_03558"/>
<dbReference type="Pfam" id="PF00583">
    <property type="entry name" value="Acetyltransf_1"/>
    <property type="match status" value="1"/>
</dbReference>
<evidence type="ECO:0000313" key="2">
    <source>
        <dbReference type="EMBL" id="AZU60698.1"/>
    </source>
</evidence>
<dbReference type="AlphaFoldDB" id="A0A3T0HUP4"/>